<gene>
    <name evidence="2" type="ORF">N0V93_008662</name>
</gene>
<protein>
    <submittedName>
        <fullName evidence="2">Uncharacterized protein</fullName>
    </submittedName>
</protein>
<accession>A0A9W8YME8</accession>
<dbReference type="AlphaFoldDB" id="A0A9W8YME8"/>
<evidence type="ECO:0000256" key="1">
    <source>
        <dbReference type="SAM" id="Phobius"/>
    </source>
</evidence>
<keyword evidence="1" id="KW-0472">Membrane</keyword>
<feature type="transmembrane region" description="Helical" evidence="1">
    <location>
        <begin position="156"/>
        <end position="175"/>
    </location>
</feature>
<proteinExistence type="predicted"/>
<evidence type="ECO:0000313" key="3">
    <source>
        <dbReference type="Proteomes" id="UP001140453"/>
    </source>
</evidence>
<feature type="transmembrane region" description="Helical" evidence="1">
    <location>
        <begin position="62"/>
        <end position="82"/>
    </location>
</feature>
<keyword evidence="3" id="KW-1185">Reference proteome</keyword>
<evidence type="ECO:0000313" key="2">
    <source>
        <dbReference type="EMBL" id="KAJ4388057.1"/>
    </source>
</evidence>
<feature type="transmembrane region" description="Helical" evidence="1">
    <location>
        <begin position="29"/>
        <end position="50"/>
    </location>
</feature>
<sequence>MADNYSAARNAHRPAPQAPNLFARRAASVFMGFLFLFHMSSFAPVSWIIQPDWKTELDGEHFVDRIISPIIGLGAIILHWYIAEAVEPFLLTVSVPKIGGDVQVQNGQLQMAHLTFPLGLWEPSYFWPAVVLEVAMMWAVWPVSGMIVSELVRRSVLVGIFGSVWFVGWNSLPYYRKEFLYRLMKEYFIQLVISEMINSAFGRRQRRRR</sequence>
<feature type="transmembrane region" description="Helical" evidence="1">
    <location>
        <begin position="187"/>
        <end position="203"/>
    </location>
</feature>
<dbReference type="OrthoDB" id="5227396at2759"/>
<name>A0A9W8YME8_9PEZI</name>
<keyword evidence="1" id="KW-1133">Transmembrane helix</keyword>
<dbReference type="Proteomes" id="UP001140453">
    <property type="component" value="Unassembled WGS sequence"/>
</dbReference>
<reference evidence="2" key="1">
    <citation type="submission" date="2022-10" db="EMBL/GenBank/DDBJ databases">
        <title>Tapping the CABI collections for fungal endophytes: first genome assemblies for Collariella, Neodidymelliopsis, Ascochyta clinopodiicola, Didymella pomorum, Didymosphaeria variabile, Neocosmospora piperis and Neocucurbitaria cava.</title>
        <authorList>
            <person name="Hill R."/>
        </authorList>
    </citation>
    <scope>NUCLEOTIDE SEQUENCE</scope>
    <source>
        <strain evidence="2">IMI 355082</strain>
    </source>
</reference>
<feature type="transmembrane region" description="Helical" evidence="1">
    <location>
        <begin position="125"/>
        <end position="144"/>
    </location>
</feature>
<organism evidence="2 3">
    <name type="scientific">Gnomoniopsis smithogilvyi</name>
    <dbReference type="NCBI Taxonomy" id="1191159"/>
    <lineage>
        <taxon>Eukaryota</taxon>
        <taxon>Fungi</taxon>
        <taxon>Dikarya</taxon>
        <taxon>Ascomycota</taxon>
        <taxon>Pezizomycotina</taxon>
        <taxon>Sordariomycetes</taxon>
        <taxon>Sordariomycetidae</taxon>
        <taxon>Diaporthales</taxon>
        <taxon>Gnomoniaceae</taxon>
        <taxon>Gnomoniopsis</taxon>
    </lineage>
</organism>
<keyword evidence="1" id="KW-0812">Transmembrane</keyword>
<comment type="caution">
    <text evidence="2">The sequence shown here is derived from an EMBL/GenBank/DDBJ whole genome shotgun (WGS) entry which is preliminary data.</text>
</comment>
<dbReference type="EMBL" id="JAPEVB010000005">
    <property type="protein sequence ID" value="KAJ4388057.1"/>
    <property type="molecule type" value="Genomic_DNA"/>
</dbReference>